<comment type="subunit">
    <text evidence="3">The main subunits of complex b-c1 are: cytochrome b, cytochrome c1 and the Rieske protein.</text>
</comment>
<evidence type="ECO:0000256" key="10">
    <source>
        <dbReference type="ARBA" id="ARBA00022792"/>
    </source>
</evidence>
<keyword evidence="6" id="KW-0349">Heme</keyword>
<evidence type="ECO:0000256" key="1">
    <source>
        <dbReference type="ARBA" id="ARBA00002566"/>
    </source>
</evidence>
<evidence type="ECO:0000256" key="2">
    <source>
        <dbReference type="ARBA" id="ARBA00004448"/>
    </source>
</evidence>
<dbReference type="Proteomes" id="UP001152888">
    <property type="component" value="Unassembled WGS sequence"/>
</dbReference>
<keyword evidence="12 21" id="KW-1133">Transmembrane helix</keyword>
<dbReference type="PROSITE" id="PS51003">
    <property type="entry name" value="CYTB_CTER"/>
    <property type="match status" value="1"/>
</dbReference>
<keyword evidence="9" id="KW-0479">Metal-binding</keyword>
<keyword evidence="5" id="KW-0813">Transport</keyword>
<keyword evidence="7" id="KW-0679">Respiratory chain</keyword>
<sequence length="120" mass="14139">MYFLQDKYLFEELQCYRNNNYNLFLVFLTLNTPYVLGDPDNLISANPLLTPVHIQTEWYFLFAYKIVRSITNKVEGVIALVISIIAILYIIPFINKKILKNPIILSTNSYSDQYLLLLFY</sequence>
<proteinExistence type="predicted"/>
<dbReference type="EMBL" id="CAKOFQ010007785">
    <property type="protein sequence ID" value="CAH2008142.1"/>
    <property type="molecule type" value="Genomic_DNA"/>
</dbReference>
<evidence type="ECO:0000256" key="11">
    <source>
        <dbReference type="ARBA" id="ARBA00022982"/>
    </source>
</evidence>
<dbReference type="InterPro" id="IPR005798">
    <property type="entry name" value="Cyt_b/b6_C"/>
</dbReference>
<dbReference type="InterPro" id="IPR036150">
    <property type="entry name" value="Cyt_b/b6_C_sf"/>
</dbReference>
<dbReference type="GO" id="GO:0008121">
    <property type="term" value="F:quinol-cytochrome-c reductase activity"/>
    <property type="evidence" value="ECO:0007669"/>
    <property type="project" value="TreeGrafter"/>
</dbReference>
<evidence type="ECO:0000256" key="4">
    <source>
        <dbReference type="ARBA" id="ARBA00013531"/>
    </source>
</evidence>
<name>A0A9P0M626_ACAOB</name>
<organism evidence="23 24">
    <name type="scientific">Acanthoscelides obtectus</name>
    <name type="common">Bean weevil</name>
    <name type="synonym">Bruchus obtectus</name>
    <dbReference type="NCBI Taxonomy" id="200917"/>
    <lineage>
        <taxon>Eukaryota</taxon>
        <taxon>Metazoa</taxon>
        <taxon>Ecdysozoa</taxon>
        <taxon>Arthropoda</taxon>
        <taxon>Hexapoda</taxon>
        <taxon>Insecta</taxon>
        <taxon>Pterygota</taxon>
        <taxon>Neoptera</taxon>
        <taxon>Endopterygota</taxon>
        <taxon>Coleoptera</taxon>
        <taxon>Polyphaga</taxon>
        <taxon>Cucujiformia</taxon>
        <taxon>Chrysomeloidea</taxon>
        <taxon>Chrysomelidae</taxon>
        <taxon>Bruchinae</taxon>
        <taxon>Bruchini</taxon>
        <taxon>Acanthoscelides</taxon>
    </lineage>
</organism>
<keyword evidence="10" id="KW-0999">Mitochondrion inner membrane</keyword>
<evidence type="ECO:0000256" key="18">
    <source>
        <dbReference type="ARBA" id="ARBA00031681"/>
    </source>
</evidence>
<evidence type="ECO:0000259" key="22">
    <source>
        <dbReference type="PROSITE" id="PS51003"/>
    </source>
</evidence>
<keyword evidence="8 21" id="KW-0812">Transmembrane</keyword>
<evidence type="ECO:0000256" key="13">
    <source>
        <dbReference type="ARBA" id="ARBA00023004"/>
    </source>
</evidence>
<evidence type="ECO:0000313" key="23">
    <source>
        <dbReference type="EMBL" id="CAH2008142.1"/>
    </source>
</evidence>
<keyword evidence="15" id="KW-0496">Mitochondrion</keyword>
<keyword evidence="24" id="KW-1185">Reference proteome</keyword>
<dbReference type="SUPFAM" id="SSF81648">
    <property type="entry name" value="a domain/subunit of cytochrome bc1 complex (Ubiquinol-cytochrome c reductase)"/>
    <property type="match status" value="1"/>
</dbReference>
<dbReference type="Gene3D" id="1.20.810.10">
    <property type="entry name" value="Cytochrome Bc1 Complex, Chain C"/>
    <property type="match status" value="1"/>
</dbReference>
<gene>
    <name evidence="23" type="ORF">ACAOBT_LOCUS30039</name>
</gene>
<dbReference type="GO" id="GO:0005743">
    <property type="term" value="C:mitochondrial inner membrane"/>
    <property type="evidence" value="ECO:0007669"/>
    <property type="project" value="UniProtKB-SubCell"/>
</dbReference>
<evidence type="ECO:0000313" key="24">
    <source>
        <dbReference type="Proteomes" id="UP001152888"/>
    </source>
</evidence>
<keyword evidence="13" id="KW-0408">Iron</keyword>
<accession>A0A9P0M626</accession>
<evidence type="ECO:0000256" key="9">
    <source>
        <dbReference type="ARBA" id="ARBA00022723"/>
    </source>
</evidence>
<dbReference type="Pfam" id="PF00032">
    <property type="entry name" value="Cytochrom_B_C"/>
    <property type="match status" value="1"/>
</dbReference>
<keyword evidence="16 21" id="KW-0472">Membrane</keyword>
<evidence type="ECO:0000256" key="19">
    <source>
        <dbReference type="ARBA" id="ARBA00032600"/>
    </source>
</evidence>
<comment type="caution">
    <text evidence="23">The sequence shown here is derived from an EMBL/GenBank/DDBJ whole genome shotgun (WGS) entry which is preliminary data.</text>
</comment>
<dbReference type="PANTHER" id="PTHR19271">
    <property type="entry name" value="CYTOCHROME B"/>
    <property type="match status" value="1"/>
</dbReference>
<dbReference type="GO" id="GO:0006122">
    <property type="term" value="P:mitochondrial electron transport, ubiquinol to cytochrome c"/>
    <property type="evidence" value="ECO:0007669"/>
    <property type="project" value="TreeGrafter"/>
</dbReference>
<evidence type="ECO:0000256" key="17">
    <source>
        <dbReference type="ARBA" id="ARBA00029812"/>
    </source>
</evidence>
<evidence type="ECO:0000256" key="6">
    <source>
        <dbReference type="ARBA" id="ARBA00022617"/>
    </source>
</evidence>
<evidence type="ECO:0000256" key="15">
    <source>
        <dbReference type="ARBA" id="ARBA00023128"/>
    </source>
</evidence>
<comment type="function">
    <text evidence="1">Component of the ubiquinol-cytochrome c reductase complex (complex III or cytochrome b-c1 complex) that is part of the mitochondrial respiratory chain. The b-c1 complex mediates electron transfer from ubiquinol to cytochrome c. Contributes to the generation of a proton gradient across the mitochondrial membrane that is then used for ATP synthesis.</text>
</comment>
<evidence type="ECO:0000256" key="5">
    <source>
        <dbReference type="ARBA" id="ARBA00022448"/>
    </source>
</evidence>
<evidence type="ECO:0000256" key="14">
    <source>
        <dbReference type="ARBA" id="ARBA00023075"/>
    </source>
</evidence>
<evidence type="ECO:0000256" key="16">
    <source>
        <dbReference type="ARBA" id="ARBA00023136"/>
    </source>
</evidence>
<comment type="subcellular location">
    <subcellularLocation>
        <location evidence="2">Mitochondrion inner membrane</location>
        <topology evidence="2">Multi-pass membrane protein</topology>
    </subcellularLocation>
</comment>
<dbReference type="InterPro" id="IPR027387">
    <property type="entry name" value="Cytb/b6-like_sf"/>
</dbReference>
<evidence type="ECO:0000256" key="7">
    <source>
        <dbReference type="ARBA" id="ARBA00022660"/>
    </source>
</evidence>
<dbReference type="GO" id="GO:0046872">
    <property type="term" value="F:metal ion binding"/>
    <property type="evidence" value="ECO:0007669"/>
    <property type="project" value="UniProtKB-KW"/>
</dbReference>
<evidence type="ECO:0000256" key="20">
    <source>
        <dbReference type="ARBA" id="ARBA00032818"/>
    </source>
</evidence>
<evidence type="ECO:0000256" key="3">
    <source>
        <dbReference type="ARBA" id="ARBA00011649"/>
    </source>
</evidence>
<feature type="transmembrane region" description="Helical" evidence="21">
    <location>
        <begin position="76"/>
        <end position="94"/>
    </location>
</feature>
<feature type="transmembrane region" description="Helical" evidence="21">
    <location>
        <begin position="21"/>
        <end position="37"/>
    </location>
</feature>
<dbReference type="OrthoDB" id="6753971at2759"/>
<protein>
    <recommendedName>
        <fullName evidence="4">Cytochrome b</fullName>
    </recommendedName>
    <alternativeName>
        <fullName evidence="18">Complex III subunit 3</fullName>
    </alternativeName>
    <alternativeName>
        <fullName evidence="19">Complex III subunit III</fullName>
    </alternativeName>
    <alternativeName>
        <fullName evidence="17">Cytochrome b-c1 complex subunit 3</fullName>
    </alternativeName>
    <alternativeName>
        <fullName evidence="20">Ubiquinol-cytochrome-c reductase complex cytochrome b subunit</fullName>
    </alternativeName>
</protein>
<evidence type="ECO:0000256" key="12">
    <source>
        <dbReference type="ARBA" id="ARBA00022989"/>
    </source>
</evidence>
<feature type="domain" description="Cytochrome b/b6 C-terminal region profile" evidence="22">
    <location>
        <begin position="23"/>
        <end position="120"/>
    </location>
</feature>
<dbReference type="AlphaFoldDB" id="A0A9P0M626"/>
<dbReference type="GO" id="GO:0016491">
    <property type="term" value="F:oxidoreductase activity"/>
    <property type="evidence" value="ECO:0007669"/>
    <property type="project" value="UniProtKB-UniRule"/>
</dbReference>
<evidence type="ECO:0000256" key="21">
    <source>
        <dbReference type="SAM" id="Phobius"/>
    </source>
</evidence>
<keyword evidence="11" id="KW-0249">Electron transport</keyword>
<evidence type="ECO:0000256" key="8">
    <source>
        <dbReference type="ARBA" id="ARBA00022692"/>
    </source>
</evidence>
<keyword evidence="14" id="KW-0830">Ubiquinone</keyword>
<reference evidence="23" key="1">
    <citation type="submission" date="2022-03" db="EMBL/GenBank/DDBJ databases">
        <authorList>
            <person name="Sayadi A."/>
        </authorList>
    </citation>
    <scope>NUCLEOTIDE SEQUENCE</scope>
</reference>
<dbReference type="PANTHER" id="PTHR19271:SF16">
    <property type="entry name" value="CYTOCHROME B"/>
    <property type="match status" value="1"/>
</dbReference>